<dbReference type="SUPFAM" id="SSF48576">
    <property type="entry name" value="Terpenoid synthases"/>
    <property type="match status" value="1"/>
</dbReference>
<dbReference type="InterPro" id="IPR008949">
    <property type="entry name" value="Isoprenoid_synthase_dom_sf"/>
</dbReference>
<evidence type="ECO:0000313" key="2">
    <source>
        <dbReference type="Proteomes" id="UP000009044"/>
    </source>
</evidence>
<reference evidence="2" key="1">
    <citation type="journal article" date="2011" name="J. Bacteriol.">
        <title>Complete genome sequence of NBRC 3288, a unique cellulose-nonproducing strain of Gluconacetobacter xylinus isolated from vinegar.</title>
        <authorList>
            <person name="Ogino H."/>
            <person name="Azuma Y."/>
            <person name="Hosoyama A."/>
            <person name="Nakazawa H."/>
            <person name="Matsutani M."/>
            <person name="Hasegawa A."/>
            <person name="Otsuyama K."/>
            <person name="Matsushita K."/>
            <person name="Fujita N."/>
            <person name="Shirai M."/>
        </authorList>
    </citation>
    <scope>NUCLEOTIDE SEQUENCE [LARGE SCALE GENOMIC DNA]</scope>
    <source>
        <strain evidence="2">NBRC 3288 / BCRC 11682 / LMG 1693</strain>
    </source>
</reference>
<dbReference type="PATRIC" id="fig|634177.7.peg.2863"/>
<gene>
    <name evidence="1" type="ordered locus">GLX_25650</name>
</gene>
<dbReference type="eggNOG" id="COG1562">
    <property type="taxonomic scope" value="Bacteria"/>
</dbReference>
<proteinExistence type="predicted"/>
<sequence length="290" mass="30776">MPPGSNAMMGRMDASQSVPAGLASMQAARRADPDRFFCALFLPPAARHAAMVLIAFNHECTRALSMPASWSVAGPMAGLIRLQWWRDVLESGNAQRVELAASVLDLQATGLVRRDTLEAMVEARECELEGLPDRVAWQAAMLDGAGGMQVAMAQAAGVTDTTVLARVRLLGGVYGVGALLRYLPAVLTAGRCPLPDDALAEAGLTRDGLRTGQATPAQISTLRAMLRQQGHDWLAQARMGGRLPRPALAASLPAVLGLRDMREGSAARHGLPRGVGDRMAVMVTLLRGRI</sequence>
<dbReference type="Pfam" id="PF00494">
    <property type="entry name" value="SQS_PSY"/>
    <property type="match status" value="1"/>
</dbReference>
<dbReference type="HOGENOM" id="CLU_037269_6_1_5"/>
<dbReference type="STRING" id="634177.GLX_25650"/>
<dbReference type="RefSeq" id="WP_014106471.1">
    <property type="nucleotide sequence ID" value="NC_016027.1"/>
</dbReference>
<name>G2I2J8_KOMMN</name>
<accession>G2I2J8</accession>
<dbReference type="InterPro" id="IPR002060">
    <property type="entry name" value="Squ/phyt_synthse"/>
</dbReference>
<dbReference type="EMBL" id="AP012159">
    <property type="protein sequence ID" value="BAK84977.1"/>
    <property type="molecule type" value="Genomic_DNA"/>
</dbReference>
<dbReference type="AlphaFoldDB" id="G2I2J8"/>
<dbReference type="KEGG" id="gxy:GLX_25650"/>
<dbReference type="Proteomes" id="UP000009044">
    <property type="component" value="Chromosome"/>
</dbReference>
<dbReference type="Gene3D" id="1.10.600.10">
    <property type="entry name" value="Farnesyl Diphosphate Synthase"/>
    <property type="match status" value="1"/>
</dbReference>
<evidence type="ECO:0000313" key="1">
    <source>
        <dbReference type="EMBL" id="BAK84977.1"/>
    </source>
</evidence>
<protein>
    <submittedName>
        <fullName evidence="1">Phytoene/squalene synthase</fullName>
    </submittedName>
</protein>
<organism evidence="1 2">
    <name type="scientific">Komagataeibacter medellinensis (strain NBRC 3288 / BCRC 11682 / LMG 1693 / Kondo 51)</name>
    <name type="common">Gluconacetobacter medellinensis</name>
    <dbReference type="NCBI Taxonomy" id="634177"/>
    <lineage>
        <taxon>Bacteria</taxon>
        <taxon>Pseudomonadati</taxon>
        <taxon>Pseudomonadota</taxon>
        <taxon>Alphaproteobacteria</taxon>
        <taxon>Acetobacterales</taxon>
        <taxon>Acetobacteraceae</taxon>
        <taxon>Komagataeibacter</taxon>
    </lineage>
</organism>